<evidence type="ECO:0000256" key="6">
    <source>
        <dbReference type="ARBA" id="ARBA00022737"/>
    </source>
</evidence>
<gene>
    <name evidence="11" type="primary">dmsB</name>
    <name evidence="11" type="ORF">GKZ27_11435</name>
</gene>
<dbReference type="InterPro" id="IPR050954">
    <property type="entry name" value="ET_IronSulfur_Cluster-Binding"/>
</dbReference>
<evidence type="ECO:0000256" key="8">
    <source>
        <dbReference type="ARBA" id="ARBA00023004"/>
    </source>
</evidence>
<name>A0A6N8JS48_9ACTN</name>
<organism evidence="11 12">
    <name type="scientific">Adlercreutzia mucosicola</name>
    <dbReference type="NCBI Taxonomy" id="580026"/>
    <lineage>
        <taxon>Bacteria</taxon>
        <taxon>Bacillati</taxon>
        <taxon>Actinomycetota</taxon>
        <taxon>Coriobacteriia</taxon>
        <taxon>Eggerthellales</taxon>
        <taxon>Eggerthellaceae</taxon>
        <taxon>Adlercreutzia</taxon>
    </lineage>
</organism>
<dbReference type="InterPro" id="IPR017896">
    <property type="entry name" value="4Fe4S_Fe-S-bd"/>
</dbReference>
<dbReference type="OrthoDB" id="9779457at2"/>
<feature type="domain" description="4Fe-4S ferredoxin-type" evidence="10">
    <location>
        <begin position="90"/>
        <end position="119"/>
    </location>
</feature>
<dbReference type="NCBIfam" id="TIGR02951">
    <property type="entry name" value="DMSO_dmsB"/>
    <property type="match status" value="1"/>
</dbReference>
<keyword evidence="5" id="KW-0479">Metal-binding</keyword>
<keyword evidence="4" id="KW-0004">4Fe-4S</keyword>
<protein>
    <submittedName>
        <fullName evidence="11">Dimethylsulfoxide reductase subunit B</fullName>
    </submittedName>
</protein>
<keyword evidence="7" id="KW-0249">Electron transport</keyword>
<dbReference type="Gene3D" id="3.30.70.20">
    <property type="match status" value="2"/>
</dbReference>
<dbReference type="AlphaFoldDB" id="A0A6N8JS48"/>
<comment type="caution">
    <text evidence="11">The sequence shown here is derived from an EMBL/GenBank/DDBJ whole genome shotgun (WGS) entry which is preliminary data.</text>
</comment>
<comment type="function">
    <text evidence="2">Electron transfer subunit of the terminal reductase during anaerobic growth on various sulfoxide and N-oxide compounds.</text>
</comment>
<evidence type="ECO:0000256" key="7">
    <source>
        <dbReference type="ARBA" id="ARBA00022982"/>
    </source>
</evidence>
<keyword evidence="8" id="KW-0408">Iron</keyword>
<dbReference type="PROSITE" id="PS00198">
    <property type="entry name" value="4FE4S_FER_1"/>
    <property type="match status" value="1"/>
</dbReference>
<dbReference type="PROSITE" id="PS51379">
    <property type="entry name" value="4FE4S_FER_2"/>
    <property type="match status" value="2"/>
</dbReference>
<reference evidence="11 12" key="1">
    <citation type="submission" date="2019-12" db="EMBL/GenBank/DDBJ databases">
        <title>Microbes associate with the intestines of laboratory mice.</title>
        <authorList>
            <person name="Navarre W."/>
            <person name="Wong E."/>
        </authorList>
    </citation>
    <scope>NUCLEOTIDE SEQUENCE [LARGE SCALE GENOMIC DNA]</scope>
    <source>
        <strain evidence="11 12">NM66_B29</strain>
    </source>
</reference>
<dbReference type="Pfam" id="PF13247">
    <property type="entry name" value="Fer4_11"/>
    <property type="match status" value="1"/>
</dbReference>
<dbReference type="PANTHER" id="PTHR43177">
    <property type="entry name" value="PROTEIN NRFC"/>
    <property type="match status" value="1"/>
</dbReference>
<evidence type="ECO:0000313" key="11">
    <source>
        <dbReference type="EMBL" id="MVX62054.1"/>
    </source>
</evidence>
<feature type="domain" description="4Fe-4S ferredoxin-type" evidence="10">
    <location>
        <begin position="59"/>
        <end position="89"/>
    </location>
</feature>
<keyword evidence="12" id="KW-1185">Reference proteome</keyword>
<dbReference type="SUPFAM" id="SSF54862">
    <property type="entry name" value="4Fe-4S ferredoxins"/>
    <property type="match status" value="1"/>
</dbReference>
<keyword evidence="9" id="KW-0411">Iron-sulfur</keyword>
<evidence type="ECO:0000256" key="5">
    <source>
        <dbReference type="ARBA" id="ARBA00022723"/>
    </source>
</evidence>
<keyword evidence="3" id="KW-0813">Transport</keyword>
<dbReference type="Pfam" id="PF12800">
    <property type="entry name" value="Fer4_4"/>
    <property type="match status" value="1"/>
</dbReference>
<dbReference type="RefSeq" id="WP_160347520.1">
    <property type="nucleotide sequence ID" value="NZ_JAOAKZ010000022.1"/>
</dbReference>
<dbReference type="GO" id="GO:0051539">
    <property type="term" value="F:4 iron, 4 sulfur cluster binding"/>
    <property type="evidence" value="ECO:0007669"/>
    <property type="project" value="UniProtKB-KW"/>
</dbReference>
<evidence type="ECO:0000256" key="2">
    <source>
        <dbReference type="ARBA" id="ARBA00003584"/>
    </source>
</evidence>
<dbReference type="InterPro" id="IPR017900">
    <property type="entry name" value="4Fe4S_Fe_S_CS"/>
</dbReference>
<accession>A0A6N8JS48</accession>
<evidence type="ECO:0000259" key="10">
    <source>
        <dbReference type="PROSITE" id="PS51379"/>
    </source>
</evidence>
<dbReference type="CDD" id="cd16371">
    <property type="entry name" value="DMSOR_beta_like"/>
    <property type="match status" value="1"/>
</dbReference>
<evidence type="ECO:0000256" key="9">
    <source>
        <dbReference type="ARBA" id="ARBA00023014"/>
    </source>
</evidence>
<proteinExistence type="predicted"/>
<evidence type="ECO:0000256" key="4">
    <source>
        <dbReference type="ARBA" id="ARBA00022485"/>
    </source>
</evidence>
<dbReference type="Proteomes" id="UP000463388">
    <property type="component" value="Unassembled WGS sequence"/>
</dbReference>
<comment type="cofactor">
    <cofactor evidence="1">
        <name>[4Fe-4S] cluster</name>
        <dbReference type="ChEBI" id="CHEBI:49883"/>
    </cofactor>
</comment>
<evidence type="ECO:0000313" key="12">
    <source>
        <dbReference type="Proteomes" id="UP000463388"/>
    </source>
</evidence>
<sequence length="208" mass="22573">MVQYGFHFNGQRCTGCKTCMLACKDFHDLGYDVAFRQVYEYGGGTWEKDAEGALSQDCFTYYVSVACNHCAKPVCVKVCPTGAMHKDDRGIVTVDGQRCIGCGYCALSCPYRAPKVDREAGHSAKCDLCADRLDAGKSPICVEACPLRALDFGEVGDLRARYGTVADLAPLPSASVTSPHVVITLPRCLEDEPSRAGTGEIQNRREIV</sequence>
<dbReference type="PANTHER" id="PTHR43177:SF5">
    <property type="entry name" value="ANAEROBIC DIMETHYL SULFOXIDE REDUCTASE CHAIN B-RELATED"/>
    <property type="match status" value="1"/>
</dbReference>
<evidence type="ECO:0000256" key="1">
    <source>
        <dbReference type="ARBA" id="ARBA00001966"/>
    </source>
</evidence>
<dbReference type="InterPro" id="IPR014297">
    <property type="entry name" value="DMSO_DmsB"/>
</dbReference>
<keyword evidence="6" id="KW-0677">Repeat</keyword>
<dbReference type="EMBL" id="WSRR01000052">
    <property type="protein sequence ID" value="MVX62054.1"/>
    <property type="molecule type" value="Genomic_DNA"/>
</dbReference>
<evidence type="ECO:0000256" key="3">
    <source>
        <dbReference type="ARBA" id="ARBA00022448"/>
    </source>
</evidence>
<dbReference type="GO" id="GO:0046872">
    <property type="term" value="F:metal ion binding"/>
    <property type="evidence" value="ECO:0007669"/>
    <property type="project" value="UniProtKB-KW"/>
</dbReference>